<keyword evidence="4" id="KW-1185">Reference proteome</keyword>
<reference evidence="3" key="1">
    <citation type="journal article" date="2020" name="Fungal Divers.">
        <title>Resolving the Mortierellaceae phylogeny through synthesis of multi-gene phylogenetics and phylogenomics.</title>
        <authorList>
            <person name="Vandepol N."/>
            <person name="Liber J."/>
            <person name="Desiro A."/>
            <person name="Na H."/>
            <person name="Kennedy M."/>
            <person name="Barry K."/>
            <person name="Grigoriev I.V."/>
            <person name="Miller A.N."/>
            <person name="O'Donnell K."/>
            <person name="Stajich J.E."/>
            <person name="Bonito G."/>
        </authorList>
    </citation>
    <scope>NUCLEOTIDE SEQUENCE</scope>
    <source>
        <strain evidence="3">BC1065</strain>
    </source>
</reference>
<name>A0A9P6PLG1_9FUNG</name>
<organism evidence="3 4">
    <name type="scientific">Actinomortierella ambigua</name>
    <dbReference type="NCBI Taxonomy" id="1343610"/>
    <lineage>
        <taxon>Eukaryota</taxon>
        <taxon>Fungi</taxon>
        <taxon>Fungi incertae sedis</taxon>
        <taxon>Mucoromycota</taxon>
        <taxon>Mortierellomycotina</taxon>
        <taxon>Mortierellomycetes</taxon>
        <taxon>Mortierellales</taxon>
        <taxon>Mortierellaceae</taxon>
        <taxon>Actinomortierella</taxon>
    </lineage>
</organism>
<accession>A0A9P6PLG1</accession>
<feature type="domain" description="Cas12f1-like TNB" evidence="2">
    <location>
        <begin position="175"/>
        <end position="235"/>
    </location>
</feature>
<dbReference type="EMBL" id="JAAAJB010001675">
    <property type="protein sequence ID" value="KAG0247523.1"/>
    <property type="molecule type" value="Genomic_DNA"/>
</dbReference>
<evidence type="ECO:0000256" key="1">
    <source>
        <dbReference type="ARBA" id="ARBA00023125"/>
    </source>
</evidence>
<sequence length="266" mass="30210">EFMVGFACKRHDTPRFVYTIKAKTKAAYQPTNKARREAEAVKAASTMTVLTPVPNTPKTFIESKEGVQQYELSLSTLETDTVSRIREEDGVNYTRLTGYYNKHGRHQKREAQASRARKGEFDVLTNHILTAMGTHRSQDPHQRGLILIGTGGFCATSRGHQTSLHGSFLRHFLPRARGLGYLVMGIDEYYTSRRCPRCKRTGSGEHDFVGYVGWRAVHCVLCQTWYHRDLLAASNMVEAGRYYLQHLSRPEYLLPIAPDGKKVFNP</sequence>
<feature type="non-terminal residue" evidence="3">
    <location>
        <position position="266"/>
    </location>
</feature>
<dbReference type="AlphaFoldDB" id="A0A9P6PLG1"/>
<protein>
    <recommendedName>
        <fullName evidence="2">Cas12f1-like TNB domain-containing protein</fullName>
    </recommendedName>
</protein>
<evidence type="ECO:0000313" key="4">
    <source>
        <dbReference type="Proteomes" id="UP000807716"/>
    </source>
</evidence>
<keyword evidence="1" id="KW-0238">DNA-binding</keyword>
<evidence type="ECO:0000259" key="2">
    <source>
        <dbReference type="Pfam" id="PF07282"/>
    </source>
</evidence>
<gene>
    <name evidence="3" type="ORF">DFQ27_001892</name>
</gene>
<dbReference type="InterPro" id="IPR010095">
    <property type="entry name" value="Cas12f1-like_TNB"/>
</dbReference>
<dbReference type="OrthoDB" id="2444714at2759"/>
<feature type="non-terminal residue" evidence="3">
    <location>
        <position position="1"/>
    </location>
</feature>
<dbReference type="Pfam" id="PF07282">
    <property type="entry name" value="Cas12f1-like_TNB"/>
    <property type="match status" value="1"/>
</dbReference>
<dbReference type="GO" id="GO:0003677">
    <property type="term" value="F:DNA binding"/>
    <property type="evidence" value="ECO:0007669"/>
    <property type="project" value="UniProtKB-KW"/>
</dbReference>
<evidence type="ECO:0000313" key="3">
    <source>
        <dbReference type="EMBL" id="KAG0247523.1"/>
    </source>
</evidence>
<comment type="caution">
    <text evidence="3">The sequence shown here is derived from an EMBL/GenBank/DDBJ whole genome shotgun (WGS) entry which is preliminary data.</text>
</comment>
<dbReference type="Proteomes" id="UP000807716">
    <property type="component" value="Unassembled WGS sequence"/>
</dbReference>
<proteinExistence type="predicted"/>